<dbReference type="PRINTS" id="PR02051">
    <property type="entry name" value="PROTEINF175"/>
</dbReference>
<dbReference type="PANTHER" id="PTHR31728">
    <property type="entry name" value="ABRAXAS FAMILY MEMBER"/>
    <property type="match status" value="1"/>
</dbReference>
<dbReference type="CDD" id="cd23519">
    <property type="entry name" value="Abraxas-like_domain"/>
    <property type="match status" value="1"/>
</dbReference>
<sequence>MTSSIPGVTLSSLIFSLKATPGDSIGFLLGESYSHESANITDTESRGIKVKRKTCIQQHVFVEGRQSFTDSKGAVNISKLEELLGDTVSPKSVVGWFVYRANCSSRPSLLERSIHSSLMISLPHSPGKNLLFGLFTEVTSDLLSVDYSFYQWIGSRLENVHVDVINLQSTSVAPYQTLPTIPIPALFSTNTQVMKKARELLFLESNELRQCVETEQLCQAVVQSLQSLRDELVSSYKTIQFLNEEVECLRSDLDNKVLNDLNKVRDTESPAPSSPKKLVGGKSDSLPLPELIQLGDKLASFTFPPSPSSSASALTSSHDETPQMDLLTGSPPPIGDPPLISDRDQISNNTPHSQDGSAKESETQ</sequence>
<dbReference type="AlphaFoldDB" id="A0AAN0IM64"/>
<feature type="compositionally biased region" description="Low complexity" evidence="2">
    <location>
        <begin position="299"/>
        <end position="316"/>
    </location>
</feature>
<evidence type="ECO:0000256" key="1">
    <source>
        <dbReference type="SAM" id="Coils"/>
    </source>
</evidence>
<dbReference type="InterPro" id="IPR023238">
    <property type="entry name" value="FAM175"/>
</dbReference>
<feature type="compositionally biased region" description="Polar residues" evidence="2">
    <location>
        <begin position="346"/>
        <end position="356"/>
    </location>
</feature>
<protein>
    <submittedName>
        <fullName evidence="3">Uncharacterized protein</fullName>
    </submittedName>
</protein>
<keyword evidence="1" id="KW-0175">Coiled coil</keyword>
<dbReference type="PANTHER" id="PTHR31728:SF5">
    <property type="entry name" value="OS07G0540200 PROTEIN"/>
    <property type="match status" value="1"/>
</dbReference>
<proteinExistence type="predicted"/>
<dbReference type="EnsemblMetazoa" id="XM_011405599.2">
    <property type="protein sequence ID" value="XP_011403901.1"/>
    <property type="gene ID" value="LOC105312730"/>
</dbReference>
<dbReference type="KEGG" id="aqu:105312730"/>
<gene>
    <name evidence="3" type="primary">105312730</name>
</gene>
<reference evidence="3" key="2">
    <citation type="submission" date="2024-06" db="UniProtKB">
        <authorList>
            <consortium name="EnsemblMetazoa"/>
        </authorList>
    </citation>
    <scope>IDENTIFICATION</scope>
</reference>
<dbReference type="GO" id="GO:0005634">
    <property type="term" value="C:nucleus"/>
    <property type="evidence" value="ECO:0007669"/>
    <property type="project" value="TreeGrafter"/>
</dbReference>
<keyword evidence="4" id="KW-1185">Reference proteome</keyword>
<dbReference type="GO" id="GO:0031593">
    <property type="term" value="F:polyubiquitin modification-dependent protein binding"/>
    <property type="evidence" value="ECO:0007669"/>
    <property type="project" value="TreeGrafter"/>
</dbReference>
<organism evidence="3 4">
    <name type="scientific">Amphimedon queenslandica</name>
    <name type="common">Sponge</name>
    <dbReference type="NCBI Taxonomy" id="400682"/>
    <lineage>
        <taxon>Eukaryota</taxon>
        <taxon>Metazoa</taxon>
        <taxon>Porifera</taxon>
        <taxon>Demospongiae</taxon>
        <taxon>Heteroscleromorpha</taxon>
        <taxon>Haplosclerida</taxon>
        <taxon>Niphatidae</taxon>
        <taxon>Amphimedon</taxon>
    </lineage>
</organism>
<dbReference type="Pfam" id="PF21125">
    <property type="entry name" value="MPN_2A_DUB_like"/>
    <property type="match status" value="1"/>
</dbReference>
<name>A0AAN0IM64_AMPQE</name>
<dbReference type="Proteomes" id="UP000007879">
    <property type="component" value="Unassembled WGS sequence"/>
</dbReference>
<feature type="region of interest" description="Disordered" evidence="2">
    <location>
        <begin position="263"/>
        <end position="286"/>
    </location>
</feature>
<evidence type="ECO:0000256" key="2">
    <source>
        <dbReference type="SAM" id="MobiDB-lite"/>
    </source>
</evidence>
<feature type="coiled-coil region" evidence="1">
    <location>
        <begin position="225"/>
        <end position="259"/>
    </location>
</feature>
<feature type="region of interest" description="Disordered" evidence="2">
    <location>
        <begin position="299"/>
        <end position="364"/>
    </location>
</feature>
<accession>A0AAN0IM64</accession>
<reference evidence="4" key="1">
    <citation type="journal article" date="2010" name="Nature">
        <title>The Amphimedon queenslandica genome and the evolution of animal complexity.</title>
        <authorList>
            <person name="Srivastava M."/>
            <person name="Simakov O."/>
            <person name="Chapman J."/>
            <person name="Fahey B."/>
            <person name="Gauthier M.E."/>
            <person name="Mitros T."/>
            <person name="Richards G.S."/>
            <person name="Conaco C."/>
            <person name="Dacre M."/>
            <person name="Hellsten U."/>
            <person name="Larroux C."/>
            <person name="Putnam N.H."/>
            <person name="Stanke M."/>
            <person name="Adamska M."/>
            <person name="Darling A."/>
            <person name="Degnan S.M."/>
            <person name="Oakley T.H."/>
            <person name="Plachetzki D.C."/>
            <person name="Zhai Y."/>
            <person name="Adamski M."/>
            <person name="Calcino A."/>
            <person name="Cummins S.F."/>
            <person name="Goodstein D.M."/>
            <person name="Harris C."/>
            <person name="Jackson D.J."/>
            <person name="Leys S.P."/>
            <person name="Shu S."/>
            <person name="Woodcroft B.J."/>
            <person name="Vervoort M."/>
            <person name="Kosik K.S."/>
            <person name="Manning G."/>
            <person name="Degnan B.M."/>
            <person name="Rokhsar D.S."/>
        </authorList>
    </citation>
    <scope>NUCLEOTIDE SEQUENCE [LARGE SCALE GENOMIC DNA]</scope>
</reference>
<evidence type="ECO:0000313" key="3">
    <source>
        <dbReference type="EnsemblMetazoa" id="XP_011403901.1"/>
    </source>
</evidence>
<evidence type="ECO:0000313" key="4">
    <source>
        <dbReference type="Proteomes" id="UP000007879"/>
    </source>
</evidence>